<sequence length="145" mass="16212">MHRSGLLHEPEDGFWNGIDRASFEAENLQANWPENRNKFARAIASNLTEGRCLTSVSTNYLLELISELTCSDSDRVYLFELCRTSNQAATFQAVYVGSRPLVDIPIRADNACIFLSAVAWALERSPKVHITFAAGATFWIERLGS</sequence>
<gene>
    <name evidence="1" type="ORF">LCGC14_0171190</name>
</gene>
<protein>
    <submittedName>
        <fullName evidence="1">Uncharacterized protein</fullName>
    </submittedName>
</protein>
<dbReference type="AlphaFoldDB" id="A0A0F9UWQ4"/>
<evidence type="ECO:0000313" key="1">
    <source>
        <dbReference type="EMBL" id="KKN96189.1"/>
    </source>
</evidence>
<reference evidence="1" key="1">
    <citation type="journal article" date="2015" name="Nature">
        <title>Complex archaea that bridge the gap between prokaryotes and eukaryotes.</title>
        <authorList>
            <person name="Spang A."/>
            <person name="Saw J.H."/>
            <person name="Jorgensen S.L."/>
            <person name="Zaremba-Niedzwiedzka K."/>
            <person name="Martijn J."/>
            <person name="Lind A.E."/>
            <person name="van Eijk R."/>
            <person name="Schleper C."/>
            <person name="Guy L."/>
            <person name="Ettema T.J."/>
        </authorList>
    </citation>
    <scope>NUCLEOTIDE SEQUENCE</scope>
</reference>
<proteinExistence type="predicted"/>
<name>A0A0F9UWQ4_9ZZZZ</name>
<comment type="caution">
    <text evidence="1">The sequence shown here is derived from an EMBL/GenBank/DDBJ whole genome shotgun (WGS) entry which is preliminary data.</text>
</comment>
<organism evidence="1">
    <name type="scientific">marine sediment metagenome</name>
    <dbReference type="NCBI Taxonomy" id="412755"/>
    <lineage>
        <taxon>unclassified sequences</taxon>
        <taxon>metagenomes</taxon>
        <taxon>ecological metagenomes</taxon>
    </lineage>
</organism>
<dbReference type="EMBL" id="LAZR01000066">
    <property type="protein sequence ID" value="KKN96189.1"/>
    <property type="molecule type" value="Genomic_DNA"/>
</dbReference>
<accession>A0A0F9UWQ4</accession>